<reference evidence="8" key="1">
    <citation type="submission" date="2017-01" db="EMBL/GenBank/DDBJ databases">
        <title>Comparative genomics of anhydrobiosis in the tardigrade Hypsibius dujardini.</title>
        <authorList>
            <person name="Yoshida Y."/>
            <person name="Koutsovoulos G."/>
            <person name="Laetsch D."/>
            <person name="Stevens L."/>
            <person name="Kumar S."/>
            <person name="Horikawa D."/>
            <person name="Ishino K."/>
            <person name="Komine S."/>
            <person name="Tomita M."/>
            <person name="Blaxter M."/>
            <person name="Arakawa K."/>
        </authorList>
    </citation>
    <scope>NUCLEOTIDE SEQUENCE [LARGE SCALE GENOMIC DNA]</scope>
    <source>
        <strain evidence="8">Z151</strain>
    </source>
</reference>
<dbReference type="GO" id="GO:0005829">
    <property type="term" value="C:cytosol"/>
    <property type="evidence" value="ECO:0007669"/>
    <property type="project" value="TreeGrafter"/>
</dbReference>
<evidence type="ECO:0000256" key="1">
    <source>
        <dbReference type="ARBA" id="ARBA00000707"/>
    </source>
</evidence>
<dbReference type="CDD" id="cd02663">
    <property type="entry name" value="Peptidase_C19G"/>
    <property type="match status" value="1"/>
</dbReference>
<dbReference type="PANTHER" id="PTHR24006:SF733">
    <property type="entry name" value="RE52890P"/>
    <property type="match status" value="1"/>
</dbReference>
<evidence type="ECO:0000313" key="8">
    <source>
        <dbReference type="Proteomes" id="UP000192578"/>
    </source>
</evidence>
<protein>
    <recommendedName>
        <fullName evidence="3">ubiquitinyl hydrolase 1</fullName>
        <ecNumber evidence="3">3.4.19.12</ecNumber>
    </recommendedName>
</protein>
<dbReference type="PROSITE" id="PS00973">
    <property type="entry name" value="USP_2"/>
    <property type="match status" value="1"/>
</dbReference>
<proteinExistence type="inferred from homology"/>
<gene>
    <name evidence="7" type="ORF">BV898_02688</name>
</gene>
<evidence type="ECO:0000259" key="6">
    <source>
        <dbReference type="PROSITE" id="PS50235"/>
    </source>
</evidence>
<dbReference type="InterPro" id="IPR001394">
    <property type="entry name" value="Peptidase_C19_UCH"/>
</dbReference>
<dbReference type="EMBL" id="MTYJ01000011">
    <property type="protein sequence ID" value="OQV23570.1"/>
    <property type="molecule type" value="Genomic_DNA"/>
</dbReference>
<dbReference type="OrthoDB" id="27652at2759"/>
<dbReference type="SUPFAM" id="SSF54001">
    <property type="entry name" value="Cysteine proteinases"/>
    <property type="match status" value="1"/>
</dbReference>
<sequence>MFKLKRLGMGNTASSQLEKELGAEQVPNERYYGLVNFGNTCYCNSVLQALYFCRPFREKVLQYRLTNKRSKENLLGCLSDLYFNIVSQKKKLGTIAPKKFIARLRKENEQFDNFMQQDAHEFLNYLLNYIADALQAEKAALANSPSTNGVNGKVAGSTSVSEHRNGSAVHEKLDPSWIHEIFQGTLTNETKCLNCETVSSKDEDFLDLSVDIDQHTSLSACLRGFSSTETLCSEHKYFCETCSAKQEATKCMRLKKLPKILAIHLKRFKYVDQVGRHTKLSYRVVFPFELRLFNTSNDCVNPEKLYDLVAVVVHCGSGPNRGHYISIVKTSNNVWLLFDDDVVERIEPSAVEEFYGLTSDLQKNSETGYILFYQTRE</sequence>
<feature type="domain" description="USP" evidence="6">
    <location>
        <begin position="32"/>
        <end position="376"/>
    </location>
</feature>
<comment type="similarity">
    <text evidence="2">Belongs to the peptidase C19 family.</text>
</comment>
<dbReference type="GO" id="GO:0006508">
    <property type="term" value="P:proteolysis"/>
    <property type="evidence" value="ECO:0007669"/>
    <property type="project" value="UniProtKB-KW"/>
</dbReference>
<comment type="catalytic activity">
    <reaction evidence="1">
        <text>Thiol-dependent hydrolysis of ester, thioester, amide, peptide and isopeptide bonds formed by the C-terminal Gly of ubiquitin (a 76-residue protein attached to proteins as an intracellular targeting signal).</text>
        <dbReference type="EC" id="3.4.19.12"/>
    </reaction>
</comment>
<evidence type="ECO:0000313" key="7">
    <source>
        <dbReference type="EMBL" id="OQV23570.1"/>
    </source>
</evidence>
<accession>A0A1W0X866</accession>
<dbReference type="FunFam" id="3.90.70.10:FF:000112">
    <property type="entry name" value="Ubiquitin carboxyl-terminal hydrolase"/>
    <property type="match status" value="1"/>
</dbReference>
<dbReference type="GO" id="GO:0004843">
    <property type="term" value="F:cysteine-type deubiquitinase activity"/>
    <property type="evidence" value="ECO:0007669"/>
    <property type="project" value="UniProtKB-EC"/>
</dbReference>
<comment type="caution">
    <text evidence="7">The sequence shown here is derived from an EMBL/GenBank/DDBJ whole genome shotgun (WGS) entry which is preliminary data.</text>
</comment>
<dbReference type="InterPro" id="IPR038765">
    <property type="entry name" value="Papain-like_cys_pep_sf"/>
</dbReference>
<dbReference type="Pfam" id="PF00443">
    <property type="entry name" value="UCH"/>
    <property type="match status" value="1"/>
</dbReference>
<name>A0A1W0X866_HYPEX</name>
<keyword evidence="8" id="KW-1185">Reference proteome</keyword>
<dbReference type="PROSITE" id="PS50235">
    <property type="entry name" value="USP_3"/>
    <property type="match status" value="1"/>
</dbReference>
<dbReference type="GO" id="GO:0016579">
    <property type="term" value="P:protein deubiquitination"/>
    <property type="evidence" value="ECO:0007669"/>
    <property type="project" value="InterPro"/>
</dbReference>
<keyword evidence="5 7" id="KW-0378">Hydrolase</keyword>
<dbReference type="Proteomes" id="UP000192578">
    <property type="component" value="Unassembled WGS sequence"/>
</dbReference>
<dbReference type="Gene3D" id="3.90.70.10">
    <property type="entry name" value="Cysteine proteinases"/>
    <property type="match status" value="1"/>
</dbReference>
<evidence type="ECO:0000256" key="5">
    <source>
        <dbReference type="ARBA" id="ARBA00022801"/>
    </source>
</evidence>
<dbReference type="PROSITE" id="PS00972">
    <property type="entry name" value="USP_1"/>
    <property type="match status" value="1"/>
</dbReference>
<evidence type="ECO:0000256" key="4">
    <source>
        <dbReference type="ARBA" id="ARBA00022670"/>
    </source>
</evidence>
<dbReference type="GO" id="GO:0005634">
    <property type="term" value="C:nucleus"/>
    <property type="evidence" value="ECO:0007669"/>
    <property type="project" value="TreeGrafter"/>
</dbReference>
<evidence type="ECO:0000256" key="2">
    <source>
        <dbReference type="ARBA" id="ARBA00009085"/>
    </source>
</evidence>
<dbReference type="InterPro" id="IPR018200">
    <property type="entry name" value="USP_CS"/>
</dbReference>
<dbReference type="InterPro" id="IPR028889">
    <property type="entry name" value="USP"/>
</dbReference>
<evidence type="ECO:0000256" key="3">
    <source>
        <dbReference type="ARBA" id="ARBA00012759"/>
    </source>
</evidence>
<dbReference type="EC" id="3.4.19.12" evidence="3"/>
<dbReference type="InterPro" id="IPR050164">
    <property type="entry name" value="Peptidase_C19"/>
</dbReference>
<dbReference type="PANTHER" id="PTHR24006">
    <property type="entry name" value="UBIQUITIN CARBOXYL-TERMINAL HYDROLASE"/>
    <property type="match status" value="1"/>
</dbReference>
<keyword evidence="4" id="KW-0645">Protease</keyword>
<dbReference type="AlphaFoldDB" id="A0A1W0X866"/>
<dbReference type="GO" id="GO:0060255">
    <property type="term" value="P:regulation of macromolecule metabolic process"/>
    <property type="evidence" value="ECO:0007669"/>
    <property type="project" value="UniProtKB-ARBA"/>
</dbReference>
<organism evidence="7 8">
    <name type="scientific">Hypsibius exemplaris</name>
    <name type="common">Freshwater tardigrade</name>
    <dbReference type="NCBI Taxonomy" id="2072580"/>
    <lineage>
        <taxon>Eukaryota</taxon>
        <taxon>Metazoa</taxon>
        <taxon>Ecdysozoa</taxon>
        <taxon>Tardigrada</taxon>
        <taxon>Eutardigrada</taxon>
        <taxon>Parachela</taxon>
        <taxon>Hypsibioidea</taxon>
        <taxon>Hypsibiidae</taxon>
        <taxon>Hypsibius</taxon>
    </lineage>
</organism>